<comment type="caution">
    <text evidence="2">The sequence shown here is derived from an EMBL/GenBank/DDBJ whole genome shotgun (WGS) entry which is preliminary data.</text>
</comment>
<dbReference type="EMBL" id="BAAAVT010000006">
    <property type="protein sequence ID" value="GAA3059961.1"/>
    <property type="molecule type" value="Genomic_DNA"/>
</dbReference>
<reference evidence="3" key="1">
    <citation type="journal article" date="2019" name="Int. J. Syst. Evol. Microbiol.">
        <title>The Global Catalogue of Microorganisms (GCM) 10K type strain sequencing project: providing services to taxonomists for standard genome sequencing and annotation.</title>
        <authorList>
            <consortium name="The Broad Institute Genomics Platform"/>
            <consortium name="The Broad Institute Genome Sequencing Center for Infectious Disease"/>
            <person name="Wu L."/>
            <person name="Ma J."/>
        </authorList>
    </citation>
    <scope>NUCLEOTIDE SEQUENCE [LARGE SCALE GENOMIC DNA]</scope>
    <source>
        <strain evidence="3">JCM 14309</strain>
    </source>
</reference>
<dbReference type="InterPro" id="IPR011335">
    <property type="entry name" value="Restrct_endonuc-II-like"/>
</dbReference>
<proteinExistence type="predicted"/>
<keyword evidence="3" id="KW-1185">Reference proteome</keyword>
<protein>
    <recommendedName>
        <fullName evidence="4">Transcriptional regulator, AbiEi antitoxin, Type IV TA system</fullName>
    </recommendedName>
</protein>
<evidence type="ECO:0000313" key="3">
    <source>
        <dbReference type="Proteomes" id="UP001500236"/>
    </source>
</evidence>
<accession>A0ABP6LTA6</accession>
<dbReference type="SUPFAM" id="SSF52980">
    <property type="entry name" value="Restriction endonuclease-like"/>
    <property type="match status" value="1"/>
</dbReference>
<sequence length="320" mass="35245">MESMNPFHRGADDGRRRPPPSVPAGPARRRDLSDLPAADLERALRHGTLARLGHGIYDAGGHQLSPMLATLQVLTADADVVATHDTAAALLGLWGAELREPFHLTVPRGRTRIRRHDVVGHRADVPPDQITRIAGVRASTVARTWAEMFAGASLEEALIAADIVLRAPRVEFEGPGEAAATRQDLHAAVESLGRRAGVRVLRQAAELAREQVDSPQETRLRLALHRAGLPEPEVNGWVLDDVGRPAFQPDLMFREWRVAVQYEGPHHSHPQQVERDVGRAELAAALGWIEVRNTRRLQVRAWAPAVDKVTAALFDRGWRP</sequence>
<organism evidence="2 3">
    <name type="scientific">Nesterenkonia aethiopica</name>
    <dbReference type="NCBI Taxonomy" id="269144"/>
    <lineage>
        <taxon>Bacteria</taxon>
        <taxon>Bacillati</taxon>
        <taxon>Actinomycetota</taxon>
        <taxon>Actinomycetes</taxon>
        <taxon>Micrococcales</taxon>
        <taxon>Micrococcaceae</taxon>
        <taxon>Nesterenkonia</taxon>
    </lineage>
</organism>
<feature type="region of interest" description="Disordered" evidence="1">
    <location>
        <begin position="1"/>
        <end position="34"/>
    </location>
</feature>
<name>A0ABP6LTA6_9MICC</name>
<dbReference type="Proteomes" id="UP001500236">
    <property type="component" value="Unassembled WGS sequence"/>
</dbReference>
<evidence type="ECO:0008006" key="4">
    <source>
        <dbReference type="Google" id="ProtNLM"/>
    </source>
</evidence>
<evidence type="ECO:0000313" key="2">
    <source>
        <dbReference type="EMBL" id="GAA3059961.1"/>
    </source>
</evidence>
<evidence type="ECO:0000256" key="1">
    <source>
        <dbReference type="SAM" id="MobiDB-lite"/>
    </source>
</evidence>
<gene>
    <name evidence="2" type="ORF">GCM10010529_12070</name>
</gene>